<evidence type="ECO:0000256" key="1">
    <source>
        <dbReference type="SAM" id="MobiDB-lite"/>
    </source>
</evidence>
<reference evidence="2" key="1">
    <citation type="submission" date="2021-01" db="EMBL/GenBank/DDBJ databases">
        <title>Whole genome shotgun sequence of Actinoplanes siamensis NBRC 109076.</title>
        <authorList>
            <person name="Komaki H."/>
            <person name="Tamura T."/>
        </authorList>
    </citation>
    <scope>NUCLEOTIDE SEQUENCE</scope>
    <source>
        <strain evidence="2">NBRC 109076</strain>
    </source>
</reference>
<feature type="compositionally biased region" description="Low complexity" evidence="1">
    <location>
        <begin position="72"/>
        <end position="85"/>
    </location>
</feature>
<comment type="caution">
    <text evidence="2">The sequence shown here is derived from an EMBL/GenBank/DDBJ whole genome shotgun (WGS) entry which is preliminary data.</text>
</comment>
<feature type="region of interest" description="Disordered" evidence="1">
    <location>
        <begin position="63"/>
        <end position="85"/>
    </location>
</feature>
<sequence length="103" mass="10704">MLTGAYVHGWREGYATAVASRPATDAEIAAQCRERHTDLMVAPADTRLGHDLVAAGDANLSLNSRGRRGGRRPAPSAAAGRSVRAAVVEQQRRAVAGAGKTGI</sequence>
<dbReference type="EMBL" id="BOMW01000071">
    <property type="protein sequence ID" value="GIF08979.1"/>
    <property type="molecule type" value="Genomic_DNA"/>
</dbReference>
<name>A0A919TNP1_9ACTN</name>
<keyword evidence="3" id="KW-1185">Reference proteome</keyword>
<dbReference type="AlphaFoldDB" id="A0A919TNP1"/>
<proteinExistence type="predicted"/>
<gene>
    <name evidence="2" type="ORF">Asi03nite_65170</name>
</gene>
<evidence type="ECO:0000313" key="3">
    <source>
        <dbReference type="Proteomes" id="UP000629619"/>
    </source>
</evidence>
<dbReference type="Proteomes" id="UP000629619">
    <property type="component" value="Unassembled WGS sequence"/>
</dbReference>
<protein>
    <submittedName>
        <fullName evidence="2">Uncharacterized protein</fullName>
    </submittedName>
</protein>
<evidence type="ECO:0000313" key="2">
    <source>
        <dbReference type="EMBL" id="GIF08979.1"/>
    </source>
</evidence>
<organism evidence="2 3">
    <name type="scientific">Actinoplanes siamensis</name>
    <dbReference type="NCBI Taxonomy" id="1223317"/>
    <lineage>
        <taxon>Bacteria</taxon>
        <taxon>Bacillati</taxon>
        <taxon>Actinomycetota</taxon>
        <taxon>Actinomycetes</taxon>
        <taxon>Micromonosporales</taxon>
        <taxon>Micromonosporaceae</taxon>
        <taxon>Actinoplanes</taxon>
    </lineage>
</organism>
<accession>A0A919TNP1</accession>